<dbReference type="EMBL" id="CAADEZ010000182">
    <property type="protein sequence ID" value="VFJ57092.1"/>
    <property type="molecule type" value="Genomic_DNA"/>
</dbReference>
<protein>
    <submittedName>
        <fullName evidence="3">Uncharacterized protein</fullName>
    </submittedName>
</protein>
<dbReference type="AlphaFoldDB" id="A0A450SRX0"/>
<name>A0A450SRX0_9GAMM</name>
<keyword evidence="2" id="KW-1133">Transmembrane helix</keyword>
<organism evidence="3">
    <name type="scientific">Candidatus Kentrum sp. FM</name>
    <dbReference type="NCBI Taxonomy" id="2126340"/>
    <lineage>
        <taxon>Bacteria</taxon>
        <taxon>Pseudomonadati</taxon>
        <taxon>Pseudomonadota</taxon>
        <taxon>Gammaproteobacteria</taxon>
        <taxon>Candidatus Kentrum</taxon>
    </lineage>
</organism>
<dbReference type="EMBL" id="CAADFL010000183">
    <property type="protein sequence ID" value="VFK11467.1"/>
    <property type="molecule type" value="Genomic_DNA"/>
</dbReference>
<gene>
    <name evidence="4" type="ORF">BECKFM1743A_GA0114220_101823</name>
    <name evidence="5" type="ORF">BECKFM1743B_GA0114221_101834</name>
    <name evidence="3" type="ORF">BECKFM1743C_GA0114222_101854</name>
</gene>
<reference evidence="3" key="1">
    <citation type="submission" date="2019-02" db="EMBL/GenBank/DDBJ databases">
        <authorList>
            <person name="Gruber-Vodicka R. H."/>
            <person name="Seah K. B. B."/>
        </authorList>
    </citation>
    <scope>NUCLEOTIDE SEQUENCE</scope>
    <source>
        <strain evidence="4">BECK_BZ163</strain>
        <strain evidence="5">BECK_BZ164</strain>
        <strain evidence="3">BECK_BZ165</strain>
    </source>
</reference>
<evidence type="ECO:0000313" key="5">
    <source>
        <dbReference type="EMBL" id="VFK11467.1"/>
    </source>
</evidence>
<feature type="region of interest" description="Disordered" evidence="1">
    <location>
        <begin position="94"/>
        <end position="120"/>
    </location>
</feature>
<dbReference type="Gene3D" id="2.60.40.10">
    <property type="entry name" value="Immunoglobulins"/>
    <property type="match status" value="1"/>
</dbReference>
<dbReference type="EMBL" id="CAADFA010000185">
    <property type="protein sequence ID" value="VFJ56799.1"/>
    <property type="molecule type" value="Genomic_DNA"/>
</dbReference>
<keyword evidence="2" id="KW-0472">Membrane</keyword>
<keyword evidence="2" id="KW-0812">Transmembrane</keyword>
<evidence type="ECO:0000256" key="1">
    <source>
        <dbReference type="SAM" id="MobiDB-lite"/>
    </source>
</evidence>
<accession>A0A450SRX0</accession>
<evidence type="ECO:0000313" key="3">
    <source>
        <dbReference type="EMBL" id="VFJ56799.1"/>
    </source>
</evidence>
<evidence type="ECO:0000313" key="4">
    <source>
        <dbReference type="EMBL" id="VFJ57092.1"/>
    </source>
</evidence>
<feature type="transmembrane region" description="Helical" evidence="2">
    <location>
        <begin position="320"/>
        <end position="342"/>
    </location>
</feature>
<sequence>MPPLLLTPFLDTLRDDIPIGVRDYQRMAIMLSASGPWTVARLRDTLLALLVKNRDQQNKFLGRFEAFFPADAEAVLTEEDIARVIANLEMRAQARRQPQGADSLDGARPRRPGGASPEDPARHKFLRKFWRKFLGIGAGVLLSVIAVATVRYVLYSRPPVPPPPPAEPPSPTLVLDPIRLDFGTFAFDPETPVDAPDRTRAGEIRVTNPGPGPVTIRGLALTGPDAGAFLVPAGPEEAIPAVSLGEGQQQALSVAYRPTLDGTHTANLDIQCDSPPCPRAILLGRGEYKLADVPATRLYPDMPYVDRIEYYPLPAPDRSWLLYAALAVLSLLAAMGYGVHLYRYRKIPEDRPAAFDPEGPRRFSLTEIGGRPAPILSDALLDHLADSMGYFQSERPGRKLDVAASVAATVENPGPPRLVFQRRRQVRALLILEDTFAEAHSWNPIARELAAGMDRRGVPVIHGRYRRVPEPFYLEDGTAMALEDLEDRRQGMLVLVFGDGGGDAAGRFAWERLARWPMVARIDV</sequence>
<dbReference type="InterPro" id="IPR013783">
    <property type="entry name" value="Ig-like_fold"/>
</dbReference>
<evidence type="ECO:0000256" key="2">
    <source>
        <dbReference type="SAM" id="Phobius"/>
    </source>
</evidence>
<feature type="transmembrane region" description="Helical" evidence="2">
    <location>
        <begin position="133"/>
        <end position="154"/>
    </location>
</feature>
<proteinExistence type="predicted"/>